<dbReference type="Proteomes" id="UP000799766">
    <property type="component" value="Unassembled WGS sequence"/>
</dbReference>
<protein>
    <submittedName>
        <fullName evidence="2">Uncharacterized protein</fullName>
    </submittedName>
</protein>
<sequence length="188" mass="20883">MFLQPAASSKRPPRRSHAGANRRADSRRVSAVLDCSLRAPCPWAPQTVPRSFLGGRGGFPFTARAGRRVLSGLVGWLGCIIDPGGHLLVGRSSASLWPWNPDGAGFPWHIVKSPGDISACIKPSRAMESKTWQRRPFTPPHRLCRYPCSKHRHSEVYKDKRTKGRTETSLPAASRSNHWECLLLDLNI</sequence>
<name>A0A6A6NMF9_9PEZI</name>
<keyword evidence="3" id="KW-1185">Reference proteome</keyword>
<dbReference type="AlphaFoldDB" id="A0A6A6NMF9"/>
<feature type="region of interest" description="Disordered" evidence="1">
    <location>
        <begin position="1"/>
        <end position="25"/>
    </location>
</feature>
<evidence type="ECO:0000313" key="3">
    <source>
        <dbReference type="Proteomes" id="UP000799766"/>
    </source>
</evidence>
<evidence type="ECO:0000256" key="1">
    <source>
        <dbReference type="SAM" id="MobiDB-lite"/>
    </source>
</evidence>
<accession>A0A6A6NMF9</accession>
<reference evidence="2" key="1">
    <citation type="journal article" date="2020" name="Stud. Mycol.">
        <title>101 Dothideomycetes genomes: a test case for predicting lifestyles and emergence of pathogens.</title>
        <authorList>
            <person name="Haridas S."/>
            <person name="Albert R."/>
            <person name="Binder M."/>
            <person name="Bloem J."/>
            <person name="Labutti K."/>
            <person name="Salamov A."/>
            <person name="Andreopoulos B."/>
            <person name="Baker S."/>
            <person name="Barry K."/>
            <person name="Bills G."/>
            <person name="Bluhm B."/>
            <person name="Cannon C."/>
            <person name="Castanera R."/>
            <person name="Culley D."/>
            <person name="Daum C."/>
            <person name="Ezra D."/>
            <person name="Gonzalez J."/>
            <person name="Henrissat B."/>
            <person name="Kuo A."/>
            <person name="Liang C."/>
            <person name="Lipzen A."/>
            <person name="Lutzoni F."/>
            <person name="Magnuson J."/>
            <person name="Mondo S."/>
            <person name="Nolan M."/>
            <person name="Ohm R."/>
            <person name="Pangilinan J."/>
            <person name="Park H.-J."/>
            <person name="Ramirez L."/>
            <person name="Alfaro M."/>
            <person name="Sun H."/>
            <person name="Tritt A."/>
            <person name="Yoshinaga Y."/>
            <person name="Zwiers L.-H."/>
            <person name="Turgeon B."/>
            <person name="Goodwin S."/>
            <person name="Spatafora J."/>
            <person name="Crous P."/>
            <person name="Grigoriev I."/>
        </authorList>
    </citation>
    <scope>NUCLEOTIDE SEQUENCE</scope>
    <source>
        <strain evidence="2">ATCC 16933</strain>
    </source>
</reference>
<dbReference type="EMBL" id="MU001709">
    <property type="protein sequence ID" value="KAF2452433.1"/>
    <property type="molecule type" value="Genomic_DNA"/>
</dbReference>
<evidence type="ECO:0000313" key="2">
    <source>
        <dbReference type="EMBL" id="KAF2452433.1"/>
    </source>
</evidence>
<proteinExistence type="predicted"/>
<gene>
    <name evidence="2" type="ORF">BDY21DRAFT_172164</name>
</gene>
<organism evidence="2 3">
    <name type="scientific">Lineolata rhizophorae</name>
    <dbReference type="NCBI Taxonomy" id="578093"/>
    <lineage>
        <taxon>Eukaryota</taxon>
        <taxon>Fungi</taxon>
        <taxon>Dikarya</taxon>
        <taxon>Ascomycota</taxon>
        <taxon>Pezizomycotina</taxon>
        <taxon>Dothideomycetes</taxon>
        <taxon>Dothideomycetes incertae sedis</taxon>
        <taxon>Lineolatales</taxon>
        <taxon>Lineolataceae</taxon>
        <taxon>Lineolata</taxon>
    </lineage>
</organism>